<dbReference type="FunFam" id="3.40.50.300:FF:000287">
    <property type="entry name" value="Multidrug ABC transporter ATP-binding protein"/>
    <property type="match status" value="1"/>
</dbReference>
<proteinExistence type="predicted"/>
<feature type="transmembrane region" description="Helical" evidence="8">
    <location>
        <begin position="277"/>
        <end position="300"/>
    </location>
</feature>
<dbReference type="Gene3D" id="3.40.50.300">
    <property type="entry name" value="P-loop containing nucleotide triphosphate hydrolases"/>
    <property type="match status" value="1"/>
</dbReference>
<gene>
    <name evidence="11" type="ORF">GQ61_06160</name>
</gene>
<dbReference type="GO" id="GO:0005524">
    <property type="term" value="F:ATP binding"/>
    <property type="evidence" value="ECO:0007669"/>
    <property type="project" value="UniProtKB-KW"/>
</dbReference>
<sequence>MSHQLPKTLPSFIWYFLKPYKLTATIFVSTAILAGFFGPFNNILIKVIINTLPQVHSEDLSLLMWPALLIVLNFIVFDNFTWRSINYMNCKFQPLIKNQIIKKTLRFVLGSSHQFFQDNLSGRIASQITTLADNIEIILQRIVVEFIRGASLLLASFVTAYFVNALFFYTLFLWFVVFAVVSIFMSKRFVDLEDRYAECESIISGQLVDCISNQSNVRIFSKKEYEISRMRPFLLATQKAFQTKERFGIFLWSLQGLMITIMMGFSVYFLIYLYGKGFVSIGDFALILGLSMQLGHMMWYMMSFVDQFNQAVGKCKQSLSALLIQPEITDRSDVHNLRVRQGQIRFEKVKFHYKGTEPLFQNKSATIEAGQKVGLVGYSGGGKTTFVNLILRLYDVTEGHIFIDGQDIRDVTQDSLRASIALIPQDPSLFHRSLMDNIRYGRTDASDEDVIEAAKRAHAHEFIRALPQGYDSLVGERGVKLSGGQRQRIAIARAILKNAPILILDEATSQLDSVTERFIQDSLWELMQGKTTIVIAHRLSTLLHMDRILVFDRGKIVEDGSHQNLLAKRGIYKTLWETQVDGFLPDKKTP</sequence>
<dbReference type="Pfam" id="PF00005">
    <property type="entry name" value="ABC_tran"/>
    <property type="match status" value="1"/>
</dbReference>
<keyword evidence="7 8" id="KW-0472">Membrane</keyword>
<dbReference type="OrthoDB" id="9808328at2"/>
<dbReference type="PROSITE" id="PS00211">
    <property type="entry name" value="ABC_TRANSPORTER_1"/>
    <property type="match status" value="1"/>
</dbReference>
<keyword evidence="2" id="KW-0813">Transport</keyword>
<name>A0A1W6N587_9PROT</name>
<dbReference type="InterPro" id="IPR017871">
    <property type="entry name" value="ABC_transporter-like_CS"/>
</dbReference>
<keyword evidence="4" id="KW-0547">Nucleotide-binding</keyword>
<dbReference type="PANTHER" id="PTHR43394">
    <property type="entry name" value="ATP-DEPENDENT PERMEASE MDL1, MITOCHONDRIAL"/>
    <property type="match status" value="1"/>
</dbReference>
<evidence type="ECO:0000259" key="9">
    <source>
        <dbReference type="PROSITE" id="PS50893"/>
    </source>
</evidence>
<evidence type="ECO:0000256" key="1">
    <source>
        <dbReference type="ARBA" id="ARBA00004651"/>
    </source>
</evidence>
<keyword evidence="12" id="KW-1185">Reference proteome</keyword>
<dbReference type="InterPro" id="IPR003439">
    <property type="entry name" value="ABC_transporter-like_ATP-bd"/>
</dbReference>
<feature type="transmembrane region" description="Helical" evidence="8">
    <location>
        <begin position="20"/>
        <end position="40"/>
    </location>
</feature>
<dbReference type="KEGG" id="naf:GQ61_06160"/>
<dbReference type="SUPFAM" id="SSF90123">
    <property type="entry name" value="ABC transporter transmembrane region"/>
    <property type="match status" value="1"/>
</dbReference>
<dbReference type="AlphaFoldDB" id="A0A1W6N587"/>
<dbReference type="Proteomes" id="UP000237351">
    <property type="component" value="Chromosome"/>
</dbReference>
<dbReference type="PROSITE" id="PS50893">
    <property type="entry name" value="ABC_TRANSPORTER_2"/>
    <property type="match status" value="1"/>
</dbReference>
<dbReference type="InterPro" id="IPR003593">
    <property type="entry name" value="AAA+_ATPase"/>
</dbReference>
<dbReference type="PROSITE" id="PS50929">
    <property type="entry name" value="ABC_TM1F"/>
    <property type="match status" value="1"/>
</dbReference>
<dbReference type="InterPro" id="IPR039421">
    <property type="entry name" value="Type_1_exporter"/>
</dbReference>
<keyword evidence="3 8" id="KW-0812">Transmembrane</keyword>
<evidence type="ECO:0000256" key="3">
    <source>
        <dbReference type="ARBA" id="ARBA00022692"/>
    </source>
</evidence>
<organism evidence="11 12">
    <name type="scientific">Candidatus Nucleicultrix amoebiphila FS5</name>
    <dbReference type="NCBI Taxonomy" id="1414854"/>
    <lineage>
        <taxon>Bacteria</taxon>
        <taxon>Pseudomonadati</taxon>
        <taxon>Pseudomonadota</taxon>
        <taxon>Alphaproteobacteria</taxon>
        <taxon>Holosporales</taxon>
        <taxon>Candidatus Nucleicultricaceae</taxon>
        <taxon>Candidatus Nucleicultrix</taxon>
    </lineage>
</organism>
<dbReference type="RefSeq" id="WP_085784449.1">
    <property type="nucleotide sequence ID" value="NZ_CP008743.1"/>
</dbReference>
<feature type="domain" description="ABC transporter" evidence="9">
    <location>
        <begin position="344"/>
        <end position="578"/>
    </location>
</feature>
<dbReference type="SUPFAM" id="SSF52540">
    <property type="entry name" value="P-loop containing nucleoside triphosphate hydrolases"/>
    <property type="match status" value="1"/>
</dbReference>
<evidence type="ECO:0000259" key="10">
    <source>
        <dbReference type="PROSITE" id="PS50929"/>
    </source>
</evidence>
<evidence type="ECO:0000313" key="11">
    <source>
        <dbReference type="EMBL" id="ARN84936.1"/>
    </source>
</evidence>
<evidence type="ECO:0000313" key="12">
    <source>
        <dbReference type="Proteomes" id="UP000237351"/>
    </source>
</evidence>
<dbReference type="Gene3D" id="1.20.1560.10">
    <property type="entry name" value="ABC transporter type 1, transmembrane domain"/>
    <property type="match status" value="1"/>
</dbReference>
<dbReference type="GO" id="GO:0016887">
    <property type="term" value="F:ATP hydrolysis activity"/>
    <property type="evidence" value="ECO:0007669"/>
    <property type="project" value="InterPro"/>
</dbReference>
<evidence type="ECO:0000256" key="4">
    <source>
        <dbReference type="ARBA" id="ARBA00022741"/>
    </source>
</evidence>
<dbReference type="InterPro" id="IPR027417">
    <property type="entry name" value="P-loop_NTPase"/>
</dbReference>
<accession>A0A1W6N587</accession>
<dbReference type="GO" id="GO:0015421">
    <property type="term" value="F:ABC-type oligopeptide transporter activity"/>
    <property type="evidence" value="ECO:0007669"/>
    <property type="project" value="TreeGrafter"/>
</dbReference>
<evidence type="ECO:0000256" key="5">
    <source>
        <dbReference type="ARBA" id="ARBA00022840"/>
    </source>
</evidence>
<feature type="domain" description="ABC transmembrane type-1" evidence="10">
    <location>
        <begin position="31"/>
        <end position="310"/>
    </location>
</feature>
<dbReference type="PANTHER" id="PTHR43394:SF1">
    <property type="entry name" value="ATP-BINDING CASSETTE SUB-FAMILY B MEMBER 10, MITOCHONDRIAL"/>
    <property type="match status" value="1"/>
</dbReference>
<dbReference type="GO" id="GO:0005886">
    <property type="term" value="C:plasma membrane"/>
    <property type="evidence" value="ECO:0007669"/>
    <property type="project" value="UniProtKB-SubCell"/>
</dbReference>
<dbReference type="STRING" id="1414854.GQ61_06160"/>
<keyword evidence="5 11" id="KW-0067">ATP-binding</keyword>
<dbReference type="Pfam" id="PF00664">
    <property type="entry name" value="ABC_membrane"/>
    <property type="match status" value="1"/>
</dbReference>
<evidence type="ECO:0000256" key="8">
    <source>
        <dbReference type="SAM" id="Phobius"/>
    </source>
</evidence>
<evidence type="ECO:0000256" key="6">
    <source>
        <dbReference type="ARBA" id="ARBA00022989"/>
    </source>
</evidence>
<comment type="subcellular location">
    <subcellularLocation>
        <location evidence="1">Cell membrane</location>
        <topology evidence="1">Multi-pass membrane protein</topology>
    </subcellularLocation>
</comment>
<dbReference type="InterPro" id="IPR011527">
    <property type="entry name" value="ABC1_TM_dom"/>
</dbReference>
<reference evidence="11 12" key="1">
    <citation type="submission" date="2014-06" db="EMBL/GenBank/DDBJ databases">
        <title>The genome of the endonuclear symbiont Nucleicultrix amoebiphila.</title>
        <authorList>
            <person name="Schulz F."/>
            <person name="Horn M."/>
        </authorList>
    </citation>
    <scope>NUCLEOTIDE SEQUENCE [LARGE SCALE GENOMIC DNA]</scope>
    <source>
        <strain evidence="11 12">FS5</strain>
    </source>
</reference>
<feature type="transmembrane region" description="Helical" evidence="8">
    <location>
        <begin position="249"/>
        <end position="271"/>
    </location>
</feature>
<keyword evidence="6 8" id="KW-1133">Transmembrane helix</keyword>
<evidence type="ECO:0000256" key="7">
    <source>
        <dbReference type="ARBA" id="ARBA00023136"/>
    </source>
</evidence>
<dbReference type="SMART" id="SM00382">
    <property type="entry name" value="AAA"/>
    <property type="match status" value="1"/>
</dbReference>
<dbReference type="InterPro" id="IPR036640">
    <property type="entry name" value="ABC1_TM_sf"/>
</dbReference>
<feature type="transmembrane region" description="Helical" evidence="8">
    <location>
        <begin position="60"/>
        <end position="82"/>
    </location>
</feature>
<protein>
    <submittedName>
        <fullName evidence="11">ABC transporter ATP-binding protein</fullName>
    </submittedName>
</protein>
<dbReference type="EMBL" id="CP008743">
    <property type="protein sequence ID" value="ARN84936.1"/>
    <property type="molecule type" value="Genomic_DNA"/>
</dbReference>
<feature type="transmembrane region" description="Helical" evidence="8">
    <location>
        <begin position="166"/>
        <end position="185"/>
    </location>
</feature>
<evidence type="ECO:0000256" key="2">
    <source>
        <dbReference type="ARBA" id="ARBA00022448"/>
    </source>
</evidence>